<comment type="caution">
    <text evidence="9">The sequence shown here is derived from an EMBL/GenBank/DDBJ whole genome shotgun (WGS) entry which is preliminary data.</text>
</comment>
<evidence type="ECO:0000256" key="7">
    <source>
        <dbReference type="SAM" id="Phobius"/>
    </source>
</evidence>
<proteinExistence type="predicted"/>
<gene>
    <name evidence="9" type="ORF">S06H3_33152</name>
</gene>
<feature type="domain" description="ABC transmembrane type-1" evidence="8">
    <location>
        <begin position="72"/>
        <end position="134"/>
    </location>
</feature>
<keyword evidence="6 7" id="KW-0472">Membrane</keyword>
<evidence type="ECO:0000313" key="9">
    <source>
        <dbReference type="EMBL" id="GAI19935.1"/>
    </source>
</evidence>
<dbReference type="InterPro" id="IPR050901">
    <property type="entry name" value="BP-dep_ABC_trans_perm"/>
</dbReference>
<dbReference type="InterPro" id="IPR035906">
    <property type="entry name" value="MetI-like_sf"/>
</dbReference>
<keyword evidence="4 7" id="KW-0812">Transmembrane</keyword>
<feature type="transmembrane region" description="Helical" evidence="7">
    <location>
        <begin position="107"/>
        <end position="131"/>
    </location>
</feature>
<dbReference type="PROSITE" id="PS50928">
    <property type="entry name" value="ABC_TM1"/>
    <property type="match status" value="1"/>
</dbReference>
<dbReference type="InterPro" id="IPR000515">
    <property type="entry name" value="MetI-like"/>
</dbReference>
<evidence type="ECO:0000256" key="3">
    <source>
        <dbReference type="ARBA" id="ARBA00022475"/>
    </source>
</evidence>
<evidence type="ECO:0000256" key="5">
    <source>
        <dbReference type="ARBA" id="ARBA00022989"/>
    </source>
</evidence>
<evidence type="ECO:0000256" key="2">
    <source>
        <dbReference type="ARBA" id="ARBA00022448"/>
    </source>
</evidence>
<dbReference type="PANTHER" id="PTHR32243">
    <property type="entry name" value="MALTOSE TRANSPORT SYSTEM PERMEASE-RELATED"/>
    <property type="match status" value="1"/>
</dbReference>
<dbReference type="GO" id="GO:0055085">
    <property type="term" value="P:transmembrane transport"/>
    <property type="evidence" value="ECO:0007669"/>
    <property type="project" value="InterPro"/>
</dbReference>
<protein>
    <recommendedName>
        <fullName evidence="8">ABC transmembrane type-1 domain-containing protein</fullName>
    </recommendedName>
</protein>
<keyword evidence="5 7" id="KW-1133">Transmembrane helix</keyword>
<accession>X1MZ61</accession>
<dbReference type="SUPFAM" id="SSF161098">
    <property type="entry name" value="MetI-like"/>
    <property type="match status" value="1"/>
</dbReference>
<evidence type="ECO:0000256" key="6">
    <source>
        <dbReference type="ARBA" id="ARBA00023136"/>
    </source>
</evidence>
<comment type="subcellular location">
    <subcellularLocation>
        <location evidence="1">Cell membrane</location>
        <topology evidence="1">Multi-pass membrane protein</topology>
    </subcellularLocation>
</comment>
<dbReference type="AlphaFoldDB" id="X1MZ61"/>
<dbReference type="Gene3D" id="1.10.3720.10">
    <property type="entry name" value="MetI-like"/>
    <property type="match status" value="1"/>
</dbReference>
<evidence type="ECO:0000256" key="4">
    <source>
        <dbReference type="ARBA" id="ARBA00022692"/>
    </source>
</evidence>
<sequence length="134" mass="15143">MLKDKILESRALPYTVALILLAAMMLPIYWTVVTAFKPDMETYVFPPVYFPRHPSITPFKLLFLDYPFGSYLKNSVIVTAVTTTIVTITGMFAAYGISQYRFKGGNLVLYALLATRIIPPLSLLLPFFILVSRL</sequence>
<feature type="transmembrane region" description="Helical" evidence="7">
    <location>
        <begin position="12"/>
        <end position="30"/>
    </location>
</feature>
<reference evidence="9" key="1">
    <citation type="journal article" date="2014" name="Front. Microbiol.">
        <title>High frequency of phylogenetically diverse reductive dehalogenase-homologous genes in deep subseafloor sedimentary metagenomes.</title>
        <authorList>
            <person name="Kawai M."/>
            <person name="Futagami T."/>
            <person name="Toyoda A."/>
            <person name="Takaki Y."/>
            <person name="Nishi S."/>
            <person name="Hori S."/>
            <person name="Arai W."/>
            <person name="Tsubouchi T."/>
            <person name="Morono Y."/>
            <person name="Uchiyama I."/>
            <person name="Ito T."/>
            <person name="Fujiyama A."/>
            <person name="Inagaki F."/>
            <person name="Takami H."/>
        </authorList>
    </citation>
    <scope>NUCLEOTIDE SEQUENCE</scope>
    <source>
        <strain evidence="9">Expedition CK06-06</strain>
    </source>
</reference>
<evidence type="ECO:0000259" key="8">
    <source>
        <dbReference type="PROSITE" id="PS50928"/>
    </source>
</evidence>
<dbReference type="GO" id="GO:0005886">
    <property type="term" value="C:plasma membrane"/>
    <property type="evidence" value="ECO:0007669"/>
    <property type="project" value="UniProtKB-SubCell"/>
</dbReference>
<name>X1MZ61_9ZZZZ</name>
<keyword evidence="3" id="KW-1003">Cell membrane</keyword>
<dbReference type="EMBL" id="BARV01019766">
    <property type="protein sequence ID" value="GAI19935.1"/>
    <property type="molecule type" value="Genomic_DNA"/>
</dbReference>
<feature type="non-terminal residue" evidence="9">
    <location>
        <position position="134"/>
    </location>
</feature>
<organism evidence="9">
    <name type="scientific">marine sediment metagenome</name>
    <dbReference type="NCBI Taxonomy" id="412755"/>
    <lineage>
        <taxon>unclassified sequences</taxon>
        <taxon>metagenomes</taxon>
        <taxon>ecological metagenomes</taxon>
    </lineage>
</organism>
<evidence type="ECO:0000256" key="1">
    <source>
        <dbReference type="ARBA" id="ARBA00004651"/>
    </source>
</evidence>
<feature type="transmembrane region" description="Helical" evidence="7">
    <location>
        <begin position="76"/>
        <end position="95"/>
    </location>
</feature>
<dbReference type="PANTHER" id="PTHR32243:SF18">
    <property type="entry name" value="INNER MEMBRANE ABC TRANSPORTER PERMEASE PROTEIN YCJP"/>
    <property type="match status" value="1"/>
</dbReference>
<keyword evidence="2" id="KW-0813">Transport</keyword>